<sequence length="66" mass="7633">MNRSTLDSSARQVDPHRSNALFSSVAKLWLTNPSWSRSTRARYESIMTAHILPRWGEARLVDFDLE</sequence>
<dbReference type="EMBL" id="CP044108">
    <property type="protein sequence ID" value="QEU12461.1"/>
    <property type="molecule type" value="Genomic_DNA"/>
</dbReference>
<name>A0ABX6A7D2_9MICO</name>
<organism evidence="3 4">
    <name type="scientific">Dermabacter vaginalis</name>
    <dbReference type="NCBI Taxonomy" id="1630135"/>
    <lineage>
        <taxon>Bacteria</taxon>
        <taxon>Bacillati</taxon>
        <taxon>Actinomycetota</taxon>
        <taxon>Actinomycetes</taxon>
        <taxon>Micrococcales</taxon>
        <taxon>Dermabacteraceae</taxon>
        <taxon>Dermabacter</taxon>
    </lineage>
</organism>
<reference evidence="3 4" key="1">
    <citation type="submission" date="2019-09" db="EMBL/GenBank/DDBJ databases">
        <title>FDA dAtabase for Regulatory Grade micrObial Sequences (FDA-ARGOS): Supporting development and validation of Infectious Disease Dx tests.</title>
        <authorList>
            <person name="Sciortino C."/>
            <person name="Tallon L."/>
            <person name="Sadzewicz L."/>
            <person name="Vavikolanu K."/>
            <person name="Mehta A."/>
            <person name="Aluvathingal J."/>
            <person name="Nadendla S."/>
            <person name="Nandy P."/>
            <person name="Geyer C."/>
            <person name="Yan Y."/>
            <person name="Sichtig H."/>
        </authorList>
    </citation>
    <scope>NUCLEOTIDE SEQUENCE [LARGE SCALE GENOMIC DNA]</scope>
    <source>
        <strain evidence="3 4">FDAARGOS_640</strain>
    </source>
</reference>
<accession>A0ABX6A7D2</accession>
<dbReference type="InterPro" id="IPR004107">
    <property type="entry name" value="Integrase_SAM-like_N"/>
</dbReference>
<feature type="domain" description="Integrase SAM-like N-terminal" evidence="2">
    <location>
        <begin position="22"/>
        <end position="60"/>
    </location>
</feature>
<protein>
    <recommendedName>
        <fullName evidence="2">Integrase SAM-like N-terminal domain-containing protein</fullName>
    </recommendedName>
</protein>
<dbReference type="RefSeq" id="WP_150333603.1">
    <property type="nucleotide sequence ID" value="NZ_CP044108.1"/>
</dbReference>
<proteinExistence type="predicted"/>
<dbReference type="Proteomes" id="UP000323865">
    <property type="component" value="Chromosome"/>
</dbReference>
<dbReference type="InterPro" id="IPR010998">
    <property type="entry name" value="Integrase_recombinase_N"/>
</dbReference>
<keyword evidence="4" id="KW-1185">Reference proteome</keyword>
<evidence type="ECO:0000313" key="3">
    <source>
        <dbReference type="EMBL" id="QEU12461.1"/>
    </source>
</evidence>
<evidence type="ECO:0000259" key="2">
    <source>
        <dbReference type="Pfam" id="PF14659"/>
    </source>
</evidence>
<evidence type="ECO:0000313" key="4">
    <source>
        <dbReference type="Proteomes" id="UP000323865"/>
    </source>
</evidence>
<keyword evidence="1" id="KW-0238">DNA-binding</keyword>
<dbReference type="Gene3D" id="1.10.150.130">
    <property type="match status" value="1"/>
</dbReference>
<gene>
    <name evidence="3" type="ORF">FOB48_09170</name>
</gene>
<dbReference type="Pfam" id="PF14659">
    <property type="entry name" value="Phage_int_SAM_3"/>
    <property type="match status" value="1"/>
</dbReference>
<evidence type="ECO:0000256" key="1">
    <source>
        <dbReference type="ARBA" id="ARBA00023125"/>
    </source>
</evidence>